<dbReference type="AlphaFoldDB" id="D2NSV4"/>
<dbReference type="PANTHER" id="PTHR21349">
    <property type="entry name" value="50S RIBOSOMAL PROTEIN L21"/>
    <property type="match status" value="1"/>
</dbReference>
<dbReference type="SUPFAM" id="SSF141091">
    <property type="entry name" value="L21p-like"/>
    <property type="match status" value="1"/>
</dbReference>
<dbReference type="GO" id="GO:0006412">
    <property type="term" value="P:translation"/>
    <property type="evidence" value="ECO:0007669"/>
    <property type="project" value="UniProtKB-UniRule"/>
</dbReference>
<dbReference type="GO" id="GO:0003735">
    <property type="term" value="F:structural constituent of ribosome"/>
    <property type="evidence" value="ECO:0007669"/>
    <property type="project" value="InterPro"/>
</dbReference>
<dbReference type="NCBIfam" id="TIGR00061">
    <property type="entry name" value="L21"/>
    <property type="match status" value="1"/>
</dbReference>
<comment type="similarity">
    <text evidence="1 4 5">Belongs to the bacterial ribosomal protein bL21 family.</text>
</comment>
<dbReference type="GO" id="GO:0005840">
    <property type="term" value="C:ribosome"/>
    <property type="evidence" value="ECO:0007669"/>
    <property type="project" value="UniProtKB-KW"/>
</dbReference>
<evidence type="ECO:0000313" key="6">
    <source>
        <dbReference type="EMBL" id="BAI64730.1"/>
    </source>
</evidence>
<dbReference type="HAMAP" id="MF_01363">
    <property type="entry name" value="Ribosomal_bL21"/>
    <property type="match status" value="1"/>
</dbReference>
<keyword evidence="4 5" id="KW-0694">RNA-binding</keyword>
<dbReference type="GO" id="GO:0019843">
    <property type="term" value="F:rRNA binding"/>
    <property type="evidence" value="ECO:0007669"/>
    <property type="project" value="UniProtKB-UniRule"/>
</dbReference>
<reference evidence="6 7" key="2">
    <citation type="journal article" date="2010" name="J Osaka Dent Univ">
        <title>Isolation and identification of Rothia mucilaginosa from persistent apical periodontitis lesions.</title>
        <authorList>
            <person name="Yamane K."/>
            <person name="Yoshida M."/>
            <person name="Fujihira T."/>
            <person name="Baba T."/>
            <person name="Tsuji N."/>
            <person name="Hayashi H."/>
            <person name="Sugimori C."/>
            <person name="Yamanaka T."/>
            <person name="Mashimo C."/>
            <person name="Nambu T."/>
            <person name="Kawai H."/>
            <person name="Fukushima H."/>
        </authorList>
    </citation>
    <scope>NUCLEOTIDE SEQUENCE [LARGE SCALE GENOMIC DNA]</scope>
    <source>
        <strain evidence="6 7">DY-18</strain>
    </source>
</reference>
<comment type="function">
    <text evidence="4 5">This protein binds to 23S rRNA in the presence of protein L20.</text>
</comment>
<organism evidence="6 7">
    <name type="scientific">Rothia mucilaginosa (strain DY-18)</name>
    <name type="common">Stomatococcus mucilaginosus</name>
    <dbReference type="NCBI Taxonomy" id="680646"/>
    <lineage>
        <taxon>Bacteria</taxon>
        <taxon>Bacillati</taxon>
        <taxon>Actinomycetota</taxon>
        <taxon>Actinomycetes</taxon>
        <taxon>Micrococcales</taxon>
        <taxon>Micrococcaceae</taxon>
        <taxon>Rothia</taxon>
    </lineage>
</organism>
<dbReference type="eggNOG" id="COG0261">
    <property type="taxonomic scope" value="Bacteria"/>
</dbReference>
<evidence type="ECO:0000313" key="7">
    <source>
        <dbReference type="Proteomes" id="UP000001883"/>
    </source>
</evidence>
<dbReference type="InterPro" id="IPR028909">
    <property type="entry name" value="bL21-like"/>
</dbReference>
<evidence type="ECO:0000256" key="2">
    <source>
        <dbReference type="ARBA" id="ARBA00022980"/>
    </source>
</evidence>
<dbReference type="PANTHER" id="PTHR21349:SF0">
    <property type="entry name" value="LARGE RIBOSOMAL SUBUNIT PROTEIN BL21M"/>
    <property type="match status" value="1"/>
</dbReference>
<keyword evidence="7" id="KW-1185">Reference proteome</keyword>
<dbReference type="KEGG" id="rmu:RMDY18_08980"/>
<reference evidence="7" key="1">
    <citation type="submission" date="2009-07" db="EMBL/GenBank/DDBJ databases">
        <title>Complete genome sequence of Rothia mucilaginosa DJ.</title>
        <authorList>
            <person name="Yamane K."/>
            <person name="Nambu T."/>
            <person name="Mashimo C."/>
            <person name="Sugimori C."/>
            <person name="Yamanaka T."/>
            <person name="Leung K."/>
            <person name="Fukushima H."/>
        </authorList>
    </citation>
    <scope>NUCLEOTIDE SEQUENCE [LARGE SCALE GENOMIC DNA]</scope>
    <source>
        <strain evidence="7">DY-18</strain>
    </source>
</reference>
<evidence type="ECO:0000256" key="5">
    <source>
        <dbReference type="RuleBase" id="RU000562"/>
    </source>
</evidence>
<sequence>MSRKVSPIVAYAIVRAGGRQEKVSVGDLVTLDRVAGEPGSTIELPVLLLVDGDKVTADAKSLASAKVVAEKVEDLRGPKIVIQKYKNKTGYKKRQGFRAELTTVKITAINA</sequence>
<reference evidence="6 7" key="3">
    <citation type="journal article" date="2010" name="Sequencing">
        <title>Complete Genome Sequence of Rothia mucilaginosa DY-18: A Clinical Isolate with Dense Meshwork-Like Structures from a Persistent Apical Periodontitis Lesion.</title>
        <authorList>
            <person name="Yamane K."/>
            <person name="Nambu T."/>
            <person name="Yamanaka T."/>
            <person name="Mashimo C."/>
            <person name="Sugimori C."/>
            <person name="Leung K.-P."/>
            <person name="Fukushima H."/>
        </authorList>
    </citation>
    <scope>NUCLEOTIDE SEQUENCE [LARGE SCALE GENOMIC DNA]</scope>
    <source>
        <strain evidence="6 7">DY-18</strain>
    </source>
</reference>
<dbReference type="InterPro" id="IPR001787">
    <property type="entry name" value="Ribosomal_bL21"/>
</dbReference>
<evidence type="ECO:0000256" key="4">
    <source>
        <dbReference type="HAMAP-Rule" id="MF_01363"/>
    </source>
</evidence>
<dbReference type="EMBL" id="AP011540">
    <property type="protein sequence ID" value="BAI64730.1"/>
    <property type="molecule type" value="Genomic_DNA"/>
</dbReference>
<evidence type="ECO:0000256" key="1">
    <source>
        <dbReference type="ARBA" id="ARBA00008563"/>
    </source>
</evidence>
<keyword evidence="4 5" id="KW-0699">rRNA-binding</keyword>
<dbReference type="GO" id="GO:0005737">
    <property type="term" value="C:cytoplasm"/>
    <property type="evidence" value="ECO:0007669"/>
    <property type="project" value="UniProtKB-ARBA"/>
</dbReference>
<evidence type="ECO:0000256" key="3">
    <source>
        <dbReference type="ARBA" id="ARBA00023274"/>
    </source>
</evidence>
<dbReference type="HOGENOM" id="CLU_061463_3_0_11"/>
<dbReference type="GO" id="GO:1990904">
    <property type="term" value="C:ribonucleoprotein complex"/>
    <property type="evidence" value="ECO:0007669"/>
    <property type="project" value="UniProtKB-KW"/>
</dbReference>
<name>D2NSV4_ROTMD</name>
<protein>
    <recommendedName>
        <fullName evidence="4">Large ribosomal subunit protein bL21</fullName>
    </recommendedName>
</protein>
<dbReference type="Proteomes" id="UP000001883">
    <property type="component" value="Chromosome"/>
</dbReference>
<dbReference type="Pfam" id="PF00829">
    <property type="entry name" value="Ribosomal_L21p"/>
    <property type="match status" value="1"/>
</dbReference>
<proteinExistence type="inferred from homology"/>
<keyword evidence="2 4" id="KW-0689">Ribosomal protein</keyword>
<comment type="subunit">
    <text evidence="4">Part of the 50S ribosomal subunit. Contacts protein L20.</text>
</comment>
<dbReference type="InterPro" id="IPR036164">
    <property type="entry name" value="bL21-like_sf"/>
</dbReference>
<keyword evidence="3 4" id="KW-0687">Ribonucleoprotein</keyword>
<dbReference type="STRING" id="680646.RMDY18_08980"/>
<gene>
    <name evidence="4" type="primary">rplU</name>
    <name evidence="6" type="ordered locus">RMDY18_08980</name>
</gene>
<accession>D2NSV4</accession>